<dbReference type="Pfam" id="PF14450">
    <property type="entry name" value="FtsA"/>
    <property type="match status" value="1"/>
</dbReference>
<keyword evidence="3 5" id="KW-0472">Membrane</keyword>
<dbReference type="NCBIfam" id="TIGR01174">
    <property type="entry name" value="ftsA"/>
    <property type="match status" value="1"/>
</dbReference>
<dbReference type="GO" id="GO:0043093">
    <property type="term" value="P:FtsZ-dependent cytokinesis"/>
    <property type="evidence" value="ECO:0007669"/>
    <property type="project" value="UniProtKB-UniRule"/>
</dbReference>
<dbReference type="SUPFAM" id="SSF53067">
    <property type="entry name" value="Actin-like ATPase domain"/>
    <property type="match status" value="2"/>
</dbReference>
<sequence length="442" mass="46677">MQMNKRIIAGIDIGSSKVTTIIASVPETGLTNVMGVATNNSRGIRKGQIVDIEDATQSVVKSLEAAERMAGYSISSAFLSIGGAHISSQNSHGVVAVAEPNKEITPEDVSRAVDAARAVSLASTREILHVVPREFIVDSQEGIKDPVGMTGVRLEVNTHLITAGSTALKNLEKCASLVGIDVDGFVFNGLASASSVLTETEKELGVVLVDLGAGTMDICIFIDGALAYSSVLPIGARNITNDLAIGLRVSLESAEKIKLMLNQKNNKPALPEKNQFEHLLTTKKEKPKETSDDDIDISSLSLPEGVYKVSRKTLVEGIIKPRLNEIFTMVGLEIKKSGFGGLTPAGIVVCGGGAETMGILEAAKRNLAMQVRLGRPSNLSGLIDEIGHPAYSTAAGLVLYGVKSDVSGKEKFSIGKLSKYVDAMPVQGVVKKVVDLVKSFLP</sequence>
<dbReference type="CDD" id="cd24048">
    <property type="entry name" value="ASKHA_NBD_FtsA"/>
    <property type="match status" value="1"/>
</dbReference>
<reference evidence="9 10" key="1">
    <citation type="journal article" date="2016" name="Nat. Commun.">
        <title>Thousands of microbial genomes shed light on interconnected biogeochemical processes in an aquifer system.</title>
        <authorList>
            <person name="Anantharaman K."/>
            <person name="Brown C.T."/>
            <person name="Hug L.A."/>
            <person name="Sharon I."/>
            <person name="Castelle C.J."/>
            <person name="Probst A.J."/>
            <person name="Thomas B.C."/>
            <person name="Singh A."/>
            <person name="Wilkins M.J."/>
            <person name="Karaoz U."/>
            <person name="Brodie E.L."/>
            <person name="Williams K.H."/>
            <person name="Hubbard S.S."/>
            <person name="Banfield J.F."/>
        </authorList>
    </citation>
    <scope>NUCLEOTIDE SEQUENCE [LARGE SCALE GENOMIC DNA]</scope>
</reference>
<dbReference type="InterPro" id="IPR050696">
    <property type="entry name" value="FtsA/MreB"/>
</dbReference>
<dbReference type="PANTHER" id="PTHR32432:SF4">
    <property type="entry name" value="CELL DIVISION PROTEIN FTSA"/>
    <property type="match status" value="1"/>
</dbReference>
<evidence type="ECO:0000259" key="8">
    <source>
        <dbReference type="SMART" id="SM00842"/>
    </source>
</evidence>
<dbReference type="GO" id="GO:0009898">
    <property type="term" value="C:cytoplasmic side of plasma membrane"/>
    <property type="evidence" value="ECO:0007669"/>
    <property type="project" value="UniProtKB-UniRule"/>
</dbReference>
<feature type="domain" description="SHS2" evidence="8">
    <location>
        <begin position="8"/>
        <end position="196"/>
    </location>
</feature>
<gene>
    <name evidence="5" type="primary">ftsA</name>
    <name evidence="9" type="ORF">A2777_06090</name>
</gene>
<dbReference type="InterPro" id="IPR003494">
    <property type="entry name" value="SHS2_FtsA"/>
</dbReference>
<dbReference type="Pfam" id="PF02491">
    <property type="entry name" value="SHS2_FTSA"/>
    <property type="match status" value="1"/>
</dbReference>
<evidence type="ECO:0000256" key="4">
    <source>
        <dbReference type="ARBA" id="ARBA00023306"/>
    </source>
</evidence>
<dbReference type="FunFam" id="3.30.1490.110:FF:000001">
    <property type="entry name" value="Cell division protein FtsA"/>
    <property type="match status" value="1"/>
</dbReference>
<dbReference type="HAMAP" id="MF_02033">
    <property type="entry name" value="FtsA"/>
    <property type="match status" value="1"/>
</dbReference>
<dbReference type="InterPro" id="IPR020823">
    <property type="entry name" value="Cell_div_FtsA"/>
</dbReference>
<accession>A0A1F5Z258</accession>
<comment type="similarity">
    <text evidence="5 6">Belongs to the FtsA/MreB family.</text>
</comment>
<protein>
    <recommendedName>
        <fullName evidence="5 6">Cell division protein FtsA</fullName>
    </recommendedName>
</protein>
<comment type="subunit">
    <text evidence="5">Self-interacts. Interacts with FtsZ.</text>
</comment>
<dbReference type="Gene3D" id="3.30.1490.110">
    <property type="match status" value="1"/>
</dbReference>
<keyword evidence="4 5" id="KW-0131">Cell cycle</keyword>
<dbReference type="Proteomes" id="UP000177354">
    <property type="component" value="Unassembled WGS sequence"/>
</dbReference>
<evidence type="ECO:0000256" key="6">
    <source>
        <dbReference type="PIRNR" id="PIRNR003101"/>
    </source>
</evidence>
<evidence type="ECO:0000313" key="10">
    <source>
        <dbReference type="Proteomes" id="UP000177354"/>
    </source>
</evidence>
<evidence type="ECO:0000256" key="7">
    <source>
        <dbReference type="SAM" id="MobiDB-lite"/>
    </source>
</evidence>
<evidence type="ECO:0000313" key="9">
    <source>
        <dbReference type="EMBL" id="OGG06521.1"/>
    </source>
</evidence>
<evidence type="ECO:0000256" key="5">
    <source>
        <dbReference type="HAMAP-Rule" id="MF_02033"/>
    </source>
</evidence>
<feature type="region of interest" description="Disordered" evidence="7">
    <location>
        <begin position="272"/>
        <end position="295"/>
    </location>
</feature>
<dbReference type="EMBL" id="MFJF01000015">
    <property type="protein sequence ID" value="OGG06521.1"/>
    <property type="molecule type" value="Genomic_DNA"/>
</dbReference>
<comment type="caution">
    <text evidence="9">The sequence shown here is derived from an EMBL/GenBank/DDBJ whole genome shotgun (WGS) entry which is preliminary data.</text>
</comment>
<keyword evidence="1 5" id="KW-1003">Cell membrane</keyword>
<evidence type="ECO:0000256" key="1">
    <source>
        <dbReference type="ARBA" id="ARBA00022475"/>
    </source>
</evidence>
<dbReference type="Gene3D" id="3.30.420.40">
    <property type="match status" value="2"/>
</dbReference>
<dbReference type="PANTHER" id="PTHR32432">
    <property type="entry name" value="CELL DIVISION PROTEIN FTSA-RELATED"/>
    <property type="match status" value="1"/>
</dbReference>
<name>A0A1F5Z258_9BACT</name>
<dbReference type="SMART" id="SM00842">
    <property type="entry name" value="FtsA"/>
    <property type="match status" value="1"/>
</dbReference>
<dbReference type="GO" id="GO:0032153">
    <property type="term" value="C:cell division site"/>
    <property type="evidence" value="ECO:0007669"/>
    <property type="project" value="UniProtKB-UniRule"/>
</dbReference>
<comment type="function">
    <text evidence="5 6">Cell division protein that is involved in the assembly of the Z ring. May serve as a membrane anchor for the Z ring.</text>
</comment>
<dbReference type="PIRSF" id="PIRSF003101">
    <property type="entry name" value="FtsA"/>
    <property type="match status" value="1"/>
</dbReference>
<organism evidence="9 10">
    <name type="scientific">Candidatus Gottesmanbacteria bacterium RIFCSPHIGHO2_01_FULL_40_15</name>
    <dbReference type="NCBI Taxonomy" id="1798376"/>
    <lineage>
        <taxon>Bacteria</taxon>
        <taxon>Candidatus Gottesmaniibacteriota</taxon>
    </lineage>
</organism>
<proteinExistence type="inferred from homology"/>
<comment type="subcellular location">
    <subcellularLocation>
        <location evidence="5">Cell membrane</location>
        <topology evidence="5">Peripheral membrane protein</topology>
        <orientation evidence="5">Cytoplasmic side</orientation>
    </subcellularLocation>
    <text evidence="5">Localizes to the Z ring in an FtsZ-dependent manner. Targeted to the membrane through a conserved C-terminal amphipathic helix.</text>
</comment>
<keyword evidence="2 5" id="KW-0132">Cell division</keyword>
<dbReference type="AlphaFoldDB" id="A0A1F5Z258"/>
<feature type="compositionally biased region" description="Basic and acidic residues" evidence="7">
    <location>
        <begin position="274"/>
        <end position="290"/>
    </location>
</feature>
<evidence type="ECO:0000256" key="2">
    <source>
        <dbReference type="ARBA" id="ARBA00022618"/>
    </source>
</evidence>
<evidence type="ECO:0000256" key="3">
    <source>
        <dbReference type="ARBA" id="ARBA00023136"/>
    </source>
</evidence>
<dbReference type="InterPro" id="IPR043129">
    <property type="entry name" value="ATPase_NBD"/>
</dbReference>